<dbReference type="Pfam" id="PF13439">
    <property type="entry name" value="Glyco_transf_4"/>
    <property type="match status" value="1"/>
</dbReference>
<feature type="domain" description="Glycosyltransferase subfamily 4-like N-terminal" evidence="4">
    <location>
        <begin position="27"/>
        <end position="183"/>
    </location>
</feature>
<keyword evidence="1" id="KW-0328">Glycosyltransferase</keyword>
<sequence>MVADDSAGTVLVAHPSADLYGSDLQLLESIAGLVSRGWRVVVTLPHEGPLTPRLRACGAEVGFLAVPVLRKSLLSPAGLLALLWASLRALGPMLRQLRRERPDVVYVNTVTVPLWLVAARLARRPALCHVHEAEEARAAVRLVLNLPLFLARSVVVNSRAAADTILSALPRLERRMQVVHNGVPGPGTAVATEPGTAARTGGPRRIALVGRLSPRKGIDVALEAVALLAARGHDTRLELCGSVFPGYEWYEQELRDRAALPDLAGRVTFAGYTSPTWPALERAEVVLVPSRAEPFGNAAVEGQLAGRPVVASAVQGLREIITSGENGLLVPPDDAPALADAITSVLDDAELAARLATSGRSSALRRFSPERYQDEIASAVAATVRH</sequence>
<dbReference type="GO" id="GO:0016757">
    <property type="term" value="F:glycosyltransferase activity"/>
    <property type="evidence" value="ECO:0007669"/>
    <property type="project" value="UniProtKB-KW"/>
</dbReference>
<organism evidence="5 6">
    <name type="scientific">Blastococcus haudaquaticus</name>
    <dbReference type="NCBI Taxonomy" id="1938745"/>
    <lineage>
        <taxon>Bacteria</taxon>
        <taxon>Bacillati</taxon>
        <taxon>Actinomycetota</taxon>
        <taxon>Actinomycetes</taxon>
        <taxon>Geodermatophilales</taxon>
        <taxon>Geodermatophilaceae</taxon>
        <taxon>Blastococcus</taxon>
    </lineage>
</organism>
<evidence type="ECO:0000256" key="2">
    <source>
        <dbReference type="ARBA" id="ARBA00022679"/>
    </source>
</evidence>
<gene>
    <name evidence="5" type="ORF">SAMN06272739_2941</name>
</gene>
<reference evidence="6" key="1">
    <citation type="submission" date="2017-09" db="EMBL/GenBank/DDBJ databases">
        <authorList>
            <person name="Varghese N."/>
            <person name="Submissions S."/>
        </authorList>
    </citation>
    <scope>NUCLEOTIDE SEQUENCE [LARGE SCALE GENOMIC DNA]</scope>
    <source>
        <strain evidence="6">DSM 44270</strain>
    </source>
</reference>
<dbReference type="Proteomes" id="UP000219482">
    <property type="component" value="Unassembled WGS sequence"/>
</dbReference>
<feature type="domain" description="Glycosyl transferase family 1" evidence="3">
    <location>
        <begin position="201"/>
        <end position="360"/>
    </location>
</feature>
<dbReference type="InterPro" id="IPR001296">
    <property type="entry name" value="Glyco_trans_1"/>
</dbReference>
<keyword evidence="6" id="KW-1185">Reference proteome</keyword>
<evidence type="ECO:0000313" key="5">
    <source>
        <dbReference type="EMBL" id="SOE01059.1"/>
    </source>
</evidence>
<evidence type="ECO:0000256" key="1">
    <source>
        <dbReference type="ARBA" id="ARBA00022676"/>
    </source>
</evidence>
<dbReference type="InterPro" id="IPR028098">
    <property type="entry name" value="Glyco_trans_4-like_N"/>
</dbReference>
<dbReference type="CDD" id="cd03801">
    <property type="entry name" value="GT4_PimA-like"/>
    <property type="match status" value="1"/>
</dbReference>
<name>A0A286H135_9ACTN</name>
<evidence type="ECO:0000313" key="6">
    <source>
        <dbReference type="Proteomes" id="UP000219482"/>
    </source>
</evidence>
<dbReference type="EMBL" id="OCNK01000003">
    <property type="protein sequence ID" value="SOE01059.1"/>
    <property type="molecule type" value="Genomic_DNA"/>
</dbReference>
<dbReference type="Pfam" id="PF00534">
    <property type="entry name" value="Glycos_transf_1"/>
    <property type="match status" value="1"/>
</dbReference>
<dbReference type="SUPFAM" id="SSF53756">
    <property type="entry name" value="UDP-Glycosyltransferase/glycogen phosphorylase"/>
    <property type="match status" value="1"/>
</dbReference>
<proteinExistence type="predicted"/>
<dbReference type="PANTHER" id="PTHR12526">
    <property type="entry name" value="GLYCOSYLTRANSFERASE"/>
    <property type="match status" value="1"/>
</dbReference>
<accession>A0A286H135</accession>
<dbReference type="PANTHER" id="PTHR12526:SF510">
    <property type="entry name" value="D-INOSITOL 3-PHOSPHATE GLYCOSYLTRANSFERASE"/>
    <property type="match status" value="1"/>
</dbReference>
<dbReference type="Gene3D" id="3.40.50.2000">
    <property type="entry name" value="Glycogen Phosphorylase B"/>
    <property type="match status" value="2"/>
</dbReference>
<evidence type="ECO:0000259" key="3">
    <source>
        <dbReference type="Pfam" id="PF00534"/>
    </source>
</evidence>
<keyword evidence="2" id="KW-0808">Transferase</keyword>
<evidence type="ECO:0000259" key="4">
    <source>
        <dbReference type="Pfam" id="PF13439"/>
    </source>
</evidence>
<protein>
    <submittedName>
        <fullName evidence="5">Uncharacterized protein</fullName>
    </submittedName>
</protein>
<dbReference type="AlphaFoldDB" id="A0A286H135"/>